<feature type="domain" description="Plasmid pRiA4b Orf3-like" evidence="1">
    <location>
        <begin position="7"/>
        <end position="176"/>
    </location>
</feature>
<evidence type="ECO:0000313" key="2">
    <source>
        <dbReference type="EMBL" id="URW79176.1"/>
    </source>
</evidence>
<name>A0A9J6ZPJ3_9BACT</name>
<dbReference type="InterPro" id="IPR024047">
    <property type="entry name" value="MM3350-like_sf"/>
</dbReference>
<reference evidence="2" key="2">
    <citation type="submission" date="2022-06" db="EMBL/GenBank/DDBJ databases">
        <title>Xiashengella guii gen. nov. sp. nov., a bacterium isolated form anaerobic digestion tank.</title>
        <authorList>
            <person name="Huang H."/>
        </authorList>
    </citation>
    <scope>NUCLEOTIDE SEQUENCE</scope>
    <source>
        <strain evidence="2">Ai-910</strain>
    </source>
</reference>
<proteinExistence type="predicted"/>
<reference evidence="2" key="1">
    <citation type="submission" date="2022-05" db="EMBL/GenBank/DDBJ databases">
        <authorList>
            <person name="Sun X."/>
        </authorList>
    </citation>
    <scope>NUCLEOTIDE SEQUENCE</scope>
    <source>
        <strain evidence="2">Ai-910</strain>
    </source>
</reference>
<evidence type="ECO:0000313" key="3">
    <source>
        <dbReference type="Proteomes" id="UP001056426"/>
    </source>
</evidence>
<organism evidence="2 3">
    <name type="scientific">Xiashengella succiniciproducens</name>
    <dbReference type="NCBI Taxonomy" id="2949635"/>
    <lineage>
        <taxon>Bacteria</taxon>
        <taxon>Pseudomonadati</taxon>
        <taxon>Bacteroidota</taxon>
        <taxon>Bacteroidia</taxon>
        <taxon>Marinilabiliales</taxon>
        <taxon>Marinilabiliaceae</taxon>
        <taxon>Xiashengella</taxon>
    </lineage>
</organism>
<dbReference type="EMBL" id="CP098400">
    <property type="protein sequence ID" value="URW79176.1"/>
    <property type="molecule type" value="Genomic_DNA"/>
</dbReference>
<dbReference type="RefSeq" id="WP_250722850.1">
    <property type="nucleotide sequence ID" value="NZ_CP098400.1"/>
</dbReference>
<keyword evidence="3" id="KW-1185">Reference proteome</keyword>
<dbReference type="SUPFAM" id="SSF159941">
    <property type="entry name" value="MM3350-like"/>
    <property type="match status" value="1"/>
</dbReference>
<dbReference type="Pfam" id="PF07929">
    <property type="entry name" value="PRiA4_ORF3"/>
    <property type="match status" value="1"/>
</dbReference>
<dbReference type="Gene3D" id="3.10.290.30">
    <property type="entry name" value="MM3350-like"/>
    <property type="match status" value="1"/>
</dbReference>
<accession>A0A9J6ZPJ3</accession>
<dbReference type="PANTHER" id="PTHR41878">
    <property type="entry name" value="LEXA REPRESSOR-RELATED"/>
    <property type="match status" value="1"/>
</dbReference>
<protein>
    <submittedName>
        <fullName evidence="2">Plasmid pRiA4b ORF-3 family protein</fullName>
    </submittedName>
</protein>
<dbReference type="PANTHER" id="PTHR41878:SF1">
    <property type="entry name" value="TNPR PROTEIN"/>
    <property type="match status" value="1"/>
</dbReference>
<evidence type="ECO:0000259" key="1">
    <source>
        <dbReference type="Pfam" id="PF07929"/>
    </source>
</evidence>
<gene>
    <name evidence="2" type="ORF">M9189_09955</name>
</gene>
<dbReference type="AlphaFoldDB" id="A0A9J6ZPJ3"/>
<dbReference type="InterPro" id="IPR012912">
    <property type="entry name" value="Plasmid_pRiA4b_Orf3-like"/>
</dbReference>
<dbReference type="KEGG" id="alkq:M9189_09955"/>
<sequence length="194" mass="22999">MIKVPDIYQIKIELREIKPSVWRRLLVPDDLFLHDLHKVIQTAMGWENTHMHQYEKNGRIFGIGDEDYSNMPNFMDYTSIRLKDILKKRDDSFQYVYDLGDYWIHDVVLEDIHEPENTAIYPVCVDGERNCPPEDCGGPQGYQQMLKVLNHPGHPDREELMEWLDYDWDADEFDIDYVNSLLLEDDFGCLPMID</sequence>
<dbReference type="Proteomes" id="UP001056426">
    <property type="component" value="Chromosome"/>
</dbReference>